<evidence type="ECO:0000256" key="4">
    <source>
        <dbReference type="SAM" id="MobiDB-lite"/>
    </source>
</evidence>
<dbReference type="PROSITE" id="PS51683">
    <property type="entry name" value="SAM_OMT_II"/>
    <property type="match status" value="1"/>
</dbReference>
<dbReference type="GO" id="GO:0008168">
    <property type="term" value="F:methyltransferase activity"/>
    <property type="evidence" value="ECO:0007669"/>
    <property type="project" value="UniProtKB-KW"/>
</dbReference>
<gene>
    <name evidence="7" type="ORF">HB662_07420</name>
</gene>
<dbReference type="Gene3D" id="1.10.10.10">
    <property type="entry name" value="Winged helix-like DNA-binding domain superfamily/Winged helix DNA-binding domain"/>
    <property type="match status" value="1"/>
</dbReference>
<dbReference type="Gene3D" id="3.40.50.150">
    <property type="entry name" value="Vaccinia Virus protein VP39"/>
    <property type="match status" value="1"/>
</dbReference>
<evidence type="ECO:0000256" key="1">
    <source>
        <dbReference type="ARBA" id="ARBA00022603"/>
    </source>
</evidence>
<feature type="compositionally biased region" description="Gly residues" evidence="4">
    <location>
        <begin position="16"/>
        <end position="27"/>
    </location>
</feature>
<dbReference type="PANTHER" id="PTHR43712">
    <property type="entry name" value="PUTATIVE (AFU_ORTHOLOGUE AFUA_4G14580)-RELATED"/>
    <property type="match status" value="1"/>
</dbReference>
<sequence>MPRPGPAARPDPGRGEATGAGQAGRPGGVRAPATLAAPGWMDRFRAWREGVTANPRFRAWAARFPLTRPMARRRARQLFDLCAGFVYSQVLAACVRLRLFEILHEAPASEAALALRLAVPPEAMGRLLAAAAALDLTRRRQDGLWVLGPLGAAMIGNPGIAAMVEHHALLYADLADPVALLRRDRGGNALSAYWAYAGAVAPQALGAERVADYSALMAASQPMVAAEVLASYDFRRHRALLDVGGGEGAFLAEVAPAAPDLRLMLFDLPQVASRATARFASRGLSGRAEAFGGDFTTDPLPQGADLISFVRVLHDHDDAVVMGLLRAARAALPAGGRLLIAEPMAGTSGAEPMGEAYFGFYLLAMGRGRPRRPEELQAMLAAAGFGRSRALPTPTPLLTRVLVADVSAT</sequence>
<dbReference type="SUPFAM" id="SSF46785">
    <property type="entry name" value="Winged helix' DNA-binding domain"/>
    <property type="match status" value="1"/>
</dbReference>
<feature type="domain" description="O-methyltransferase dimerisation" evidence="6">
    <location>
        <begin position="80"/>
        <end position="152"/>
    </location>
</feature>
<keyword evidence="1 7" id="KW-0489">Methyltransferase</keyword>
<evidence type="ECO:0000313" key="7">
    <source>
        <dbReference type="EMBL" id="NKE44602.1"/>
    </source>
</evidence>
<dbReference type="Gene3D" id="1.10.287.1350">
    <property type="match status" value="1"/>
</dbReference>
<evidence type="ECO:0000256" key="2">
    <source>
        <dbReference type="ARBA" id="ARBA00022679"/>
    </source>
</evidence>
<dbReference type="InterPro" id="IPR029063">
    <property type="entry name" value="SAM-dependent_MTases_sf"/>
</dbReference>
<protein>
    <submittedName>
        <fullName evidence="7">Methyltransferase</fullName>
    </submittedName>
</protein>
<dbReference type="PANTHER" id="PTHR43712:SF2">
    <property type="entry name" value="O-METHYLTRANSFERASE CICE"/>
    <property type="match status" value="1"/>
</dbReference>
<dbReference type="InterPro" id="IPR001077">
    <property type="entry name" value="COMT_C"/>
</dbReference>
<comment type="caution">
    <text evidence="7">The sequence shown here is derived from an EMBL/GenBank/DDBJ whole genome shotgun (WGS) entry which is preliminary data.</text>
</comment>
<dbReference type="Pfam" id="PF08100">
    <property type="entry name" value="Dimerisation"/>
    <property type="match status" value="1"/>
</dbReference>
<dbReference type="SUPFAM" id="SSF53335">
    <property type="entry name" value="S-adenosyl-L-methionine-dependent methyltransferases"/>
    <property type="match status" value="1"/>
</dbReference>
<evidence type="ECO:0000256" key="3">
    <source>
        <dbReference type="ARBA" id="ARBA00022691"/>
    </source>
</evidence>
<keyword evidence="2" id="KW-0808">Transferase</keyword>
<dbReference type="Proteomes" id="UP000765160">
    <property type="component" value="Unassembled WGS sequence"/>
</dbReference>
<dbReference type="InterPro" id="IPR016461">
    <property type="entry name" value="COMT-like"/>
</dbReference>
<evidence type="ECO:0000259" key="6">
    <source>
        <dbReference type="Pfam" id="PF08100"/>
    </source>
</evidence>
<name>A0ABX1EWZ0_9PROT</name>
<feature type="region of interest" description="Disordered" evidence="4">
    <location>
        <begin position="1"/>
        <end position="32"/>
    </location>
</feature>
<dbReference type="InterPro" id="IPR036388">
    <property type="entry name" value="WH-like_DNA-bd_sf"/>
</dbReference>
<dbReference type="EMBL" id="JAAVTX010000002">
    <property type="protein sequence ID" value="NKE44602.1"/>
    <property type="molecule type" value="Genomic_DNA"/>
</dbReference>
<reference evidence="7 8" key="1">
    <citation type="submission" date="2020-03" db="EMBL/GenBank/DDBJ databases">
        <title>Roseomonas selenitidurans sp. nov. isolated from soil.</title>
        <authorList>
            <person name="Liu H."/>
        </authorList>
    </citation>
    <scope>NUCLEOTIDE SEQUENCE [LARGE SCALE GENOMIC DNA]</scope>
    <source>
        <strain evidence="7 8">JCM 15073</strain>
    </source>
</reference>
<evidence type="ECO:0000259" key="5">
    <source>
        <dbReference type="Pfam" id="PF00891"/>
    </source>
</evidence>
<dbReference type="Pfam" id="PF00891">
    <property type="entry name" value="Methyltransf_2"/>
    <property type="match status" value="1"/>
</dbReference>
<dbReference type="InterPro" id="IPR012967">
    <property type="entry name" value="COMT_dimerisation"/>
</dbReference>
<feature type="domain" description="O-methyltransferase C-terminal" evidence="5">
    <location>
        <begin position="202"/>
        <end position="385"/>
    </location>
</feature>
<organism evidence="7 8">
    <name type="scientific">Falsiroseomonas frigidaquae</name>
    <dbReference type="NCBI Taxonomy" id="487318"/>
    <lineage>
        <taxon>Bacteria</taxon>
        <taxon>Pseudomonadati</taxon>
        <taxon>Pseudomonadota</taxon>
        <taxon>Alphaproteobacteria</taxon>
        <taxon>Acetobacterales</taxon>
        <taxon>Roseomonadaceae</taxon>
        <taxon>Falsiroseomonas</taxon>
    </lineage>
</organism>
<accession>A0ABX1EWZ0</accession>
<dbReference type="InterPro" id="IPR036390">
    <property type="entry name" value="WH_DNA-bd_sf"/>
</dbReference>
<proteinExistence type="predicted"/>
<dbReference type="GO" id="GO:0032259">
    <property type="term" value="P:methylation"/>
    <property type="evidence" value="ECO:0007669"/>
    <property type="project" value="UniProtKB-KW"/>
</dbReference>
<keyword evidence="8" id="KW-1185">Reference proteome</keyword>
<evidence type="ECO:0000313" key="8">
    <source>
        <dbReference type="Proteomes" id="UP000765160"/>
    </source>
</evidence>
<keyword evidence="3" id="KW-0949">S-adenosyl-L-methionine</keyword>